<keyword evidence="4" id="KW-1185">Reference proteome</keyword>
<accession>A0A1Y1HV23</accession>
<dbReference type="Proteomes" id="UP000054558">
    <property type="component" value="Unassembled WGS sequence"/>
</dbReference>
<feature type="chain" id="PRO_5012440409" evidence="2">
    <location>
        <begin position="18"/>
        <end position="415"/>
    </location>
</feature>
<feature type="signal peptide" evidence="2">
    <location>
        <begin position="1"/>
        <end position="17"/>
    </location>
</feature>
<keyword evidence="2" id="KW-0732">Signal</keyword>
<proteinExistence type="predicted"/>
<organism evidence="3 4">
    <name type="scientific">Klebsormidium nitens</name>
    <name type="common">Green alga</name>
    <name type="synonym">Ulothrix nitens</name>
    <dbReference type="NCBI Taxonomy" id="105231"/>
    <lineage>
        <taxon>Eukaryota</taxon>
        <taxon>Viridiplantae</taxon>
        <taxon>Streptophyta</taxon>
        <taxon>Klebsormidiophyceae</taxon>
        <taxon>Klebsormidiales</taxon>
        <taxon>Klebsormidiaceae</taxon>
        <taxon>Klebsormidium</taxon>
    </lineage>
</organism>
<protein>
    <submittedName>
        <fullName evidence="3">Uncharacterized protein</fullName>
    </submittedName>
</protein>
<dbReference type="AlphaFoldDB" id="A0A1Y1HV23"/>
<evidence type="ECO:0000313" key="4">
    <source>
        <dbReference type="Proteomes" id="UP000054558"/>
    </source>
</evidence>
<name>A0A1Y1HV23_KLENI</name>
<evidence type="ECO:0000313" key="3">
    <source>
        <dbReference type="EMBL" id="GAQ80387.1"/>
    </source>
</evidence>
<feature type="compositionally biased region" description="Polar residues" evidence="1">
    <location>
        <begin position="140"/>
        <end position="149"/>
    </location>
</feature>
<feature type="region of interest" description="Disordered" evidence="1">
    <location>
        <begin position="121"/>
        <end position="153"/>
    </location>
</feature>
<reference evidence="3 4" key="1">
    <citation type="journal article" date="2014" name="Nat. Commun.">
        <title>Klebsormidium flaccidum genome reveals primary factors for plant terrestrial adaptation.</title>
        <authorList>
            <person name="Hori K."/>
            <person name="Maruyama F."/>
            <person name="Fujisawa T."/>
            <person name="Togashi T."/>
            <person name="Yamamoto N."/>
            <person name="Seo M."/>
            <person name="Sato S."/>
            <person name="Yamada T."/>
            <person name="Mori H."/>
            <person name="Tajima N."/>
            <person name="Moriyama T."/>
            <person name="Ikeuchi M."/>
            <person name="Watanabe M."/>
            <person name="Wada H."/>
            <person name="Kobayashi K."/>
            <person name="Saito M."/>
            <person name="Masuda T."/>
            <person name="Sasaki-Sekimoto Y."/>
            <person name="Mashiguchi K."/>
            <person name="Awai K."/>
            <person name="Shimojima M."/>
            <person name="Masuda S."/>
            <person name="Iwai M."/>
            <person name="Nobusawa T."/>
            <person name="Narise T."/>
            <person name="Kondo S."/>
            <person name="Saito H."/>
            <person name="Sato R."/>
            <person name="Murakawa M."/>
            <person name="Ihara Y."/>
            <person name="Oshima-Yamada Y."/>
            <person name="Ohtaka K."/>
            <person name="Satoh M."/>
            <person name="Sonobe K."/>
            <person name="Ishii M."/>
            <person name="Ohtani R."/>
            <person name="Kanamori-Sato M."/>
            <person name="Honoki R."/>
            <person name="Miyazaki D."/>
            <person name="Mochizuki H."/>
            <person name="Umetsu J."/>
            <person name="Higashi K."/>
            <person name="Shibata D."/>
            <person name="Kamiya Y."/>
            <person name="Sato N."/>
            <person name="Nakamura Y."/>
            <person name="Tabata S."/>
            <person name="Ida S."/>
            <person name="Kurokawa K."/>
            <person name="Ohta H."/>
        </authorList>
    </citation>
    <scope>NUCLEOTIDE SEQUENCE [LARGE SCALE GENOMIC DNA]</scope>
    <source>
        <strain evidence="3 4">NIES-2285</strain>
    </source>
</reference>
<dbReference type="OrthoDB" id="2526284at2759"/>
<evidence type="ECO:0000256" key="2">
    <source>
        <dbReference type="SAM" id="SignalP"/>
    </source>
</evidence>
<gene>
    <name evidence="3" type="ORF">KFL_000530150</name>
</gene>
<feature type="compositionally biased region" description="Polar residues" evidence="1">
    <location>
        <begin position="122"/>
        <end position="131"/>
    </location>
</feature>
<dbReference type="EMBL" id="DF237002">
    <property type="protein sequence ID" value="GAQ80387.1"/>
    <property type="molecule type" value="Genomic_DNA"/>
</dbReference>
<sequence>MPTAVITVLCILAGVSIYILVEDNSSRLGGLRSGFLDGVEDFKGAHMRPRSENAALGSSLSKLERWSKVATLNKTEDASDFEDLDTTTPGNLCEAISRLEEPELHAVAELLKESAMKREKSQSVFAQNLSTGPERDSLPRSDTSSTSPPIGNRVWPKLTQEEIRSVREGSKEWDLMSSVLNLWNAGWKLDEARFYHDRPETLTEVGGGQPGFALLQHVLNPEDPRPVEFVPRGDPPRILLPKCERNFPTWARGAVSFAWKLMHSDAVTLPDPAFSTLDVRFRCRDRPEEELILKTFAKAAAHEYIDHPHFQKLKSGYRQYVASGAVVDPPGPFASYSPLPSPAWLNHFRRASLFEWVQKSKKRDARRSDVAGGAESGWEKNEYDIWHLRNTFETCFPVSADASAVLNILARQGCL</sequence>
<evidence type="ECO:0000256" key="1">
    <source>
        <dbReference type="SAM" id="MobiDB-lite"/>
    </source>
</evidence>